<evidence type="ECO:0000313" key="9">
    <source>
        <dbReference type="EMBL" id="APB30686.1"/>
    </source>
</evidence>
<dbReference type="OrthoDB" id="9784297at2"/>
<dbReference type="Gene3D" id="3.40.50.300">
    <property type="entry name" value="P-loop containing nucleotide triphosphate hydrolases"/>
    <property type="match status" value="2"/>
</dbReference>
<evidence type="ECO:0000256" key="5">
    <source>
        <dbReference type="ARBA" id="ARBA00023004"/>
    </source>
</evidence>
<keyword evidence="2" id="KW-0813">Transport</keyword>
<evidence type="ECO:0000256" key="6">
    <source>
        <dbReference type="ARBA" id="ARBA00023065"/>
    </source>
</evidence>
<dbReference type="GO" id="GO:0005524">
    <property type="term" value="F:ATP binding"/>
    <property type="evidence" value="ECO:0007669"/>
    <property type="project" value="UniProtKB-KW"/>
</dbReference>
<feature type="domain" description="AAA+ ATPase" evidence="8">
    <location>
        <begin position="32"/>
        <end position="190"/>
    </location>
</feature>
<keyword evidence="9" id="KW-0067">ATP-binding</keyword>
<dbReference type="PANTHER" id="PTHR42771:SF2">
    <property type="entry name" value="IRON(3+)-HYDROXAMATE IMPORT ATP-BINDING PROTEIN FHUC"/>
    <property type="match status" value="1"/>
</dbReference>
<gene>
    <name evidence="9" type="ORF">BHY08_01890</name>
</gene>
<evidence type="ECO:0000313" key="10">
    <source>
        <dbReference type="Proteomes" id="UP000191200"/>
    </source>
</evidence>
<dbReference type="RefSeq" id="WP_071456254.1">
    <property type="nucleotide sequence ID" value="NZ_CP017267.1"/>
</dbReference>
<proteinExistence type="predicted"/>
<accession>A0A1J0A431</accession>
<dbReference type="GO" id="GO:0006302">
    <property type="term" value="P:double-strand break repair"/>
    <property type="evidence" value="ECO:0007669"/>
    <property type="project" value="InterPro"/>
</dbReference>
<dbReference type="EMBL" id="CP017267">
    <property type="protein sequence ID" value="APB30686.1"/>
    <property type="molecule type" value="Genomic_DNA"/>
</dbReference>
<dbReference type="KEGG" id="vte:BHY08_01890"/>
<evidence type="ECO:0000256" key="7">
    <source>
        <dbReference type="ARBA" id="ARBA00023136"/>
    </source>
</evidence>
<protein>
    <submittedName>
        <fullName evidence="9">ABC transporter ATP-binding protein</fullName>
    </submittedName>
</protein>
<reference evidence="9 10" key="1">
    <citation type="submission" date="2016-09" db="EMBL/GenBank/DDBJ databases">
        <title>Vagococcus teuberi sp. nov., isolated from the Malian artisanal sour milk fene.</title>
        <authorList>
            <person name="Wullschleger S."/>
            <person name="Seifert C."/>
            <person name="Baumgartner S."/>
            <person name="Lacroix C."/>
            <person name="Bonfoh B."/>
            <person name="Stevens M.J."/>
            <person name="Meile L."/>
        </authorList>
    </citation>
    <scope>NUCLEOTIDE SEQUENCE [LARGE SCALE GENOMIC DNA]</scope>
    <source>
        <strain evidence="9 10">DSM 21459</strain>
    </source>
</reference>
<comment type="subcellular location">
    <subcellularLocation>
        <location evidence="1">Cell membrane</location>
        <topology evidence="1">Peripheral membrane protein</topology>
    </subcellularLocation>
</comment>
<organism evidence="9 10">
    <name type="scientific">Vagococcus teuberi</name>
    <dbReference type="NCBI Taxonomy" id="519472"/>
    <lineage>
        <taxon>Bacteria</taxon>
        <taxon>Bacillati</taxon>
        <taxon>Bacillota</taxon>
        <taxon>Bacilli</taxon>
        <taxon>Lactobacillales</taxon>
        <taxon>Enterococcaceae</taxon>
        <taxon>Vagococcus</taxon>
    </lineage>
</organism>
<dbReference type="SMART" id="SM00382">
    <property type="entry name" value="AAA"/>
    <property type="match status" value="1"/>
</dbReference>
<dbReference type="AlphaFoldDB" id="A0A1J0A431"/>
<dbReference type="InterPro" id="IPR003593">
    <property type="entry name" value="AAA+_ATPase"/>
</dbReference>
<sequence length="234" mass="27064">MYIKQLYYEGIEEGAFPYNLPFIKDINNLLFTKPITFITGENGVGKSTFLEAIAELLGLNLEGGSKNNHFSTRETHSDLTKSCRLIRYAYYAKDYYFYRAESFYNLTTDLDDLGVSSDLFDRSLHSFSRGQSIKALVQERFFGQGIYLFDEPETGLSLQSQLELMLMINDLVKADSQFIICTHSPIQLVFQEANILEMTDEGAKNISLEESQIIKQWEMVFNRKNHFFHQLFNS</sequence>
<keyword evidence="7" id="KW-0472">Membrane</keyword>
<name>A0A1J0A431_9ENTE</name>
<dbReference type="InterPro" id="IPR038729">
    <property type="entry name" value="Rad50/SbcC_AAA"/>
</dbReference>
<dbReference type="CDD" id="cd00267">
    <property type="entry name" value="ABC_ATPase"/>
    <property type="match status" value="1"/>
</dbReference>
<keyword evidence="9" id="KW-0547">Nucleotide-binding</keyword>
<keyword evidence="3" id="KW-1003">Cell membrane</keyword>
<evidence type="ECO:0000256" key="1">
    <source>
        <dbReference type="ARBA" id="ARBA00004202"/>
    </source>
</evidence>
<dbReference type="Pfam" id="PF13476">
    <property type="entry name" value="AAA_23"/>
    <property type="match status" value="1"/>
</dbReference>
<dbReference type="GO" id="GO:0016887">
    <property type="term" value="F:ATP hydrolysis activity"/>
    <property type="evidence" value="ECO:0007669"/>
    <property type="project" value="InterPro"/>
</dbReference>
<keyword evidence="5" id="KW-0408">Iron</keyword>
<dbReference type="PANTHER" id="PTHR42771">
    <property type="entry name" value="IRON(3+)-HYDROXAMATE IMPORT ATP-BINDING PROTEIN FHUC"/>
    <property type="match status" value="1"/>
</dbReference>
<evidence type="ECO:0000256" key="4">
    <source>
        <dbReference type="ARBA" id="ARBA00022496"/>
    </source>
</evidence>
<keyword evidence="10" id="KW-1185">Reference proteome</keyword>
<dbReference type="SUPFAM" id="SSF52540">
    <property type="entry name" value="P-loop containing nucleoside triphosphate hydrolases"/>
    <property type="match status" value="1"/>
</dbReference>
<dbReference type="Proteomes" id="UP000191200">
    <property type="component" value="Chromosome"/>
</dbReference>
<evidence type="ECO:0000256" key="3">
    <source>
        <dbReference type="ARBA" id="ARBA00022475"/>
    </source>
</evidence>
<evidence type="ECO:0000256" key="2">
    <source>
        <dbReference type="ARBA" id="ARBA00022448"/>
    </source>
</evidence>
<keyword evidence="6" id="KW-0406">Ion transport</keyword>
<keyword evidence="4" id="KW-0410">Iron transport</keyword>
<evidence type="ECO:0000259" key="8">
    <source>
        <dbReference type="SMART" id="SM00382"/>
    </source>
</evidence>
<dbReference type="GO" id="GO:0006826">
    <property type="term" value="P:iron ion transport"/>
    <property type="evidence" value="ECO:0007669"/>
    <property type="project" value="UniProtKB-KW"/>
</dbReference>
<dbReference type="InterPro" id="IPR051535">
    <property type="entry name" value="Siderophore_ABC-ATPase"/>
</dbReference>
<dbReference type="GO" id="GO:0005886">
    <property type="term" value="C:plasma membrane"/>
    <property type="evidence" value="ECO:0007669"/>
    <property type="project" value="UniProtKB-SubCell"/>
</dbReference>
<dbReference type="InterPro" id="IPR027417">
    <property type="entry name" value="P-loop_NTPase"/>
</dbReference>